<dbReference type="EMBL" id="CM020620">
    <property type="protein sequence ID" value="KAK1870325.1"/>
    <property type="molecule type" value="Genomic_DNA"/>
</dbReference>
<evidence type="ECO:0000313" key="2">
    <source>
        <dbReference type="Proteomes" id="UP000798662"/>
    </source>
</evidence>
<name>A0ACC3CJT0_PYRYE</name>
<proteinExistence type="predicted"/>
<reference evidence="1" key="1">
    <citation type="submission" date="2019-11" db="EMBL/GenBank/DDBJ databases">
        <title>Nori genome reveals adaptations in red seaweeds to the harsh intertidal environment.</title>
        <authorList>
            <person name="Wang D."/>
            <person name="Mao Y."/>
        </authorList>
    </citation>
    <scope>NUCLEOTIDE SEQUENCE</scope>
    <source>
        <tissue evidence="1">Gametophyte</tissue>
    </source>
</reference>
<accession>A0ACC3CJT0</accession>
<evidence type="ECO:0000313" key="1">
    <source>
        <dbReference type="EMBL" id="KAK1870325.1"/>
    </source>
</evidence>
<sequence>MSAAAGAAAASADWETKKVEAVARATARRVEGAMAAGRRGGTARKDLRPFLTLNKRIAAALASPPFIGAHWAAHASEAERVEALAAATGRGDRRLVRALLVYGGLGGGGARAFGLRYAAATADAGLLGELLATGAGGRLDEPGGELALGNAAAAGRAANVDLLLRAGAAVGARGGGALVAACLGRHERVVRSLVLAGGDAAAAAQVAASRGWAAGERAIAAAVAERDAAQGGGGGGGVDGGGQVYAV</sequence>
<gene>
    <name evidence="1" type="ORF">I4F81_012787</name>
</gene>
<organism evidence="1 2">
    <name type="scientific">Pyropia yezoensis</name>
    <name type="common">Susabi-nori</name>
    <name type="synonym">Porphyra yezoensis</name>
    <dbReference type="NCBI Taxonomy" id="2788"/>
    <lineage>
        <taxon>Eukaryota</taxon>
        <taxon>Rhodophyta</taxon>
        <taxon>Bangiophyceae</taxon>
        <taxon>Bangiales</taxon>
        <taxon>Bangiaceae</taxon>
        <taxon>Pyropia</taxon>
    </lineage>
</organism>
<protein>
    <submittedName>
        <fullName evidence="1">Uncharacterized protein</fullName>
    </submittedName>
</protein>
<dbReference type="Proteomes" id="UP000798662">
    <property type="component" value="Chromosome 3"/>
</dbReference>
<comment type="caution">
    <text evidence="1">The sequence shown here is derived from an EMBL/GenBank/DDBJ whole genome shotgun (WGS) entry which is preliminary data.</text>
</comment>
<keyword evidence="2" id="KW-1185">Reference proteome</keyword>